<dbReference type="Pfam" id="PF03080">
    <property type="entry name" value="Neprosin"/>
    <property type="match status" value="1"/>
</dbReference>
<sequence>MARRTVVKKTTLTQYPRAKDISGLKRQKERSENGDGRYEGEIRDYFERRRKRLEIAATTTTPFGQTIDWIPINSQPSLKGTKIAEPPGENVLIVIPKGERIDSLARFELEEDKAERGPAGTVPFLRKNLDGLSFRHSLRHLLARYENPGKQLVLMNGHLVPPPSVDGPHRYAFTSQSRLCFGGEGVLSAFDPYCENSDDFSLMQIAVTNSDLGFLQTVEAGWQQRKDSYGDWHPHLFLYYTTNGYTDDDDDVGGYNEDVDGWVQYDDRVHPGALSSPNSTRGGAQFCMQIKFQLYRDNWWFMCNGRWLGYYPARLFMGNKSVFSTLGDHGDRIAFYGEIYDSNDMPGKTRSDMGSGYWPEYGWTWSAYQRNLMVQTSRAGDLDEYDGGLGWASDPDMYDIETHMRSGGTWGSYFWMGGPGA</sequence>
<protein>
    <recommendedName>
        <fullName evidence="2">Neprosin PEP catalytic domain-containing protein</fullName>
    </recommendedName>
</protein>
<reference evidence="3 4" key="1">
    <citation type="submission" date="2018-07" db="EMBL/GenBank/DDBJ databases">
        <title>Rhizobium leguminosarum strain:ATCC 14479 Genome sequencing and assembly.</title>
        <authorList>
            <person name="Chakraborty R."/>
        </authorList>
    </citation>
    <scope>NUCLEOTIDE SEQUENCE [LARGE SCALE GENOMIC DNA]</scope>
    <source>
        <strain evidence="3 4">ATCC 14479</strain>
    </source>
</reference>
<organism evidence="3 4">
    <name type="scientific">Rhizobium leguminosarum</name>
    <dbReference type="NCBI Taxonomy" id="384"/>
    <lineage>
        <taxon>Bacteria</taxon>
        <taxon>Pseudomonadati</taxon>
        <taxon>Pseudomonadota</taxon>
        <taxon>Alphaproteobacteria</taxon>
        <taxon>Hyphomicrobiales</taxon>
        <taxon>Rhizobiaceae</taxon>
        <taxon>Rhizobium/Agrobacterium group</taxon>
        <taxon>Rhizobium</taxon>
    </lineage>
</organism>
<dbReference type="AlphaFoldDB" id="A0A2Z4YEX7"/>
<dbReference type="InterPro" id="IPR053168">
    <property type="entry name" value="Glutamic_endopeptidase"/>
</dbReference>
<evidence type="ECO:0000313" key="4">
    <source>
        <dbReference type="Proteomes" id="UP000251166"/>
    </source>
</evidence>
<dbReference type="PANTHER" id="PTHR31589:SF110">
    <property type="entry name" value="PROTEIN, PUTATIVE (DUF239)-RELATED"/>
    <property type="match status" value="1"/>
</dbReference>
<dbReference type="EMBL" id="CP030760">
    <property type="protein sequence ID" value="AXA39864.1"/>
    <property type="molecule type" value="Genomic_DNA"/>
</dbReference>
<dbReference type="Proteomes" id="UP000251166">
    <property type="component" value="Chromosome"/>
</dbReference>
<dbReference type="InterPro" id="IPR004314">
    <property type="entry name" value="Neprosin"/>
</dbReference>
<evidence type="ECO:0000313" key="3">
    <source>
        <dbReference type="EMBL" id="AXA39864.1"/>
    </source>
</evidence>
<feature type="region of interest" description="Disordered" evidence="1">
    <location>
        <begin position="17"/>
        <end position="37"/>
    </location>
</feature>
<dbReference type="PROSITE" id="PS52045">
    <property type="entry name" value="NEPROSIN_PEP_CD"/>
    <property type="match status" value="1"/>
</dbReference>
<evidence type="ECO:0000259" key="2">
    <source>
        <dbReference type="PROSITE" id="PS52045"/>
    </source>
</evidence>
<dbReference type="RefSeq" id="WP_112905090.1">
    <property type="nucleotide sequence ID" value="NZ_CP030760.1"/>
</dbReference>
<proteinExistence type="predicted"/>
<gene>
    <name evidence="3" type="ORF">DLJ82_2271</name>
</gene>
<feature type="domain" description="Neprosin PEP catalytic" evidence="2">
    <location>
        <begin position="161"/>
        <end position="421"/>
    </location>
</feature>
<dbReference type="PANTHER" id="PTHR31589">
    <property type="entry name" value="PROTEIN, PUTATIVE (DUF239)-RELATED-RELATED"/>
    <property type="match status" value="1"/>
</dbReference>
<name>A0A2Z4YEX7_RHILE</name>
<accession>A0A2Z4YEX7</accession>
<evidence type="ECO:0000256" key="1">
    <source>
        <dbReference type="SAM" id="MobiDB-lite"/>
    </source>
</evidence>